<evidence type="ECO:0000313" key="4">
    <source>
        <dbReference type="Proteomes" id="UP001301958"/>
    </source>
</evidence>
<reference evidence="3" key="1">
    <citation type="journal article" date="2023" name="Mol. Phylogenet. Evol.">
        <title>Genome-scale phylogeny and comparative genomics of the fungal order Sordariales.</title>
        <authorList>
            <person name="Hensen N."/>
            <person name="Bonometti L."/>
            <person name="Westerberg I."/>
            <person name="Brannstrom I.O."/>
            <person name="Guillou S."/>
            <person name="Cros-Aarteil S."/>
            <person name="Calhoun S."/>
            <person name="Haridas S."/>
            <person name="Kuo A."/>
            <person name="Mondo S."/>
            <person name="Pangilinan J."/>
            <person name="Riley R."/>
            <person name="LaButti K."/>
            <person name="Andreopoulos B."/>
            <person name="Lipzen A."/>
            <person name="Chen C."/>
            <person name="Yan M."/>
            <person name="Daum C."/>
            <person name="Ng V."/>
            <person name="Clum A."/>
            <person name="Steindorff A."/>
            <person name="Ohm R.A."/>
            <person name="Martin F."/>
            <person name="Silar P."/>
            <person name="Natvig D.O."/>
            <person name="Lalanne C."/>
            <person name="Gautier V."/>
            <person name="Ament-Velasquez S.L."/>
            <person name="Kruys A."/>
            <person name="Hutchinson M.I."/>
            <person name="Powell A.J."/>
            <person name="Barry K."/>
            <person name="Miller A.N."/>
            <person name="Grigoriev I.V."/>
            <person name="Debuchy R."/>
            <person name="Gladieux P."/>
            <person name="Hiltunen Thoren M."/>
            <person name="Johannesson H."/>
        </authorList>
    </citation>
    <scope>NUCLEOTIDE SEQUENCE</scope>
    <source>
        <strain evidence="3">CBS 990.96</strain>
    </source>
</reference>
<evidence type="ECO:0000259" key="2">
    <source>
        <dbReference type="PROSITE" id="PS50181"/>
    </source>
</evidence>
<sequence>METENSARQLQKISHYRGQHDFHTLDSNLPSPKSQPETQHPRQAPRTTIGALDVLPLELLQEILLELDLRTLTDFRHVNRYSTELVESLYQYEAINKHAPNALRGILSIGTGRWITCRTLYENLCTQTCKECRNFGGYLYLLTCKRVCINCWSNRMLYLPLSPRWASYFFGLDDMVVETLPQMKVVPGIYSRTMKRLQSRSVLVDYECARQAGIALYGSVGAMQKHAQQKRRENFSAGGKSIIDSISLGDYELDPVRFVAIVEAPWLNKSSQQVDWGFYCAGCSEFDPLLRLRRFTDSSFDRHVKFWGDIRDGKHRR</sequence>
<dbReference type="Proteomes" id="UP001301958">
    <property type="component" value="Unassembled WGS sequence"/>
</dbReference>
<dbReference type="AlphaFoldDB" id="A0AAN7H384"/>
<feature type="region of interest" description="Disordered" evidence="1">
    <location>
        <begin position="21"/>
        <end position="45"/>
    </location>
</feature>
<feature type="domain" description="F-box" evidence="2">
    <location>
        <begin position="49"/>
        <end position="95"/>
    </location>
</feature>
<keyword evidence="4" id="KW-1185">Reference proteome</keyword>
<feature type="compositionally biased region" description="Polar residues" evidence="1">
    <location>
        <begin position="25"/>
        <end position="38"/>
    </location>
</feature>
<dbReference type="EMBL" id="MU865326">
    <property type="protein sequence ID" value="KAK4227885.1"/>
    <property type="molecule type" value="Genomic_DNA"/>
</dbReference>
<protein>
    <recommendedName>
        <fullName evidence="2">F-box domain-containing protein</fullName>
    </recommendedName>
</protein>
<evidence type="ECO:0000313" key="3">
    <source>
        <dbReference type="EMBL" id="KAK4227885.1"/>
    </source>
</evidence>
<comment type="caution">
    <text evidence="3">The sequence shown here is derived from an EMBL/GenBank/DDBJ whole genome shotgun (WGS) entry which is preliminary data.</text>
</comment>
<dbReference type="PROSITE" id="PS50181">
    <property type="entry name" value="FBOX"/>
    <property type="match status" value="1"/>
</dbReference>
<evidence type="ECO:0000256" key="1">
    <source>
        <dbReference type="SAM" id="MobiDB-lite"/>
    </source>
</evidence>
<dbReference type="InterPro" id="IPR001810">
    <property type="entry name" value="F-box_dom"/>
</dbReference>
<reference evidence="3" key="2">
    <citation type="submission" date="2023-05" db="EMBL/GenBank/DDBJ databases">
        <authorList>
            <consortium name="Lawrence Berkeley National Laboratory"/>
            <person name="Steindorff A."/>
            <person name="Hensen N."/>
            <person name="Bonometti L."/>
            <person name="Westerberg I."/>
            <person name="Brannstrom I.O."/>
            <person name="Guillou S."/>
            <person name="Cros-Aarteil S."/>
            <person name="Calhoun S."/>
            <person name="Haridas S."/>
            <person name="Kuo A."/>
            <person name="Mondo S."/>
            <person name="Pangilinan J."/>
            <person name="Riley R."/>
            <person name="Labutti K."/>
            <person name="Andreopoulos B."/>
            <person name="Lipzen A."/>
            <person name="Chen C."/>
            <person name="Yanf M."/>
            <person name="Daum C."/>
            <person name="Ng V."/>
            <person name="Clum A."/>
            <person name="Ohm R."/>
            <person name="Martin F."/>
            <person name="Silar P."/>
            <person name="Natvig D."/>
            <person name="Lalanne C."/>
            <person name="Gautier V."/>
            <person name="Ament-Velasquez S.L."/>
            <person name="Kruys A."/>
            <person name="Hutchinson M.I."/>
            <person name="Powell A.J."/>
            <person name="Barry K."/>
            <person name="Miller A.N."/>
            <person name="Grigoriev I.V."/>
            <person name="Debuchy R."/>
            <person name="Gladieux P."/>
            <person name="Thoren M.H."/>
            <person name="Johannesson H."/>
        </authorList>
    </citation>
    <scope>NUCLEOTIDE SEQUENCE</scope>
    <source>
        <strain evidence="3">CBS 990.96</strain>
    </source>
</reference>
<proteinExistence type="predicted"/>
<name>A0AAN7H384_9PEZI</name>
<accession>A0AAN7H384</accession>
<gene>
    <name evidence="3" type="ORF">QBC38DRAFT_363203</name>
</gene>
<organism evidence="3 4">
    <name type="scientific">Podospora fimiseda</name>
    <dbReference type="NCBI Taxonomy" id="252190"/>
    <lineage>
        <taxon>Eukaryota</taxon>
        <taxon>Fungi</taxon>
        <taxon>Dikarya</taxon>
        <taxon>Ascomycota</taxon>
        <taxon>Pezizomycotina</taxon>
        <taxon>Sordariomycetes</taxon>
        <taxon>Sordariomycetidae</taxon>
        <taxon>Sordariales</taxon>
        <taxon>Podosporaceae</taxon>
        <taxon>Podospora</taxon>
    </lineage>
</organism>